<comment type="caution">
    <text evidence="1">The sequence shown here is derived from an EMBL/GenBank/DDBJ whole genome shotgun (WGS) entry which is preliminary data.</text>
</comment>
<protein>
    <submittedName>
        <fullName evidence="1">Uncharacterized protein</fullName>
    </submittedName>
</protein>
<dbReference type="AlphaFoldDB" id="A0AAD7HNR5"/>
<proteinExistence type="predicted"/>
<evidence type="ECO:0000313" key="1">
    <source>
        <dbReference type="EMBL" id="KAJ7723996.1"/>
    </source>
</evidence>
<accession>A0AAD7HNR5</accession>
<sequence>MFKLPLPRVAFCLPAHSVTFRPLLIPMARLCSILVPRSFWDCASEPRGGRGSWISPHHIRINGFAPDSQEIARHLGHPLYQLCDEVAVETPFAHVTDGGMEEDNTDQHDTTNISAMSDEHIYETADSEYGDEDEKFGGLQPDILLPSRGVRFLSQLPTVILALVVLCCLSYTTY</sequence>
<dbReference type="EMBL" id="JARKIB010000206">
    <property type="protein sequence ID" value="KAJ7723996.1"/>
    <property type="molecule type" value="Genomic_DNA"/>
</dbReference>
<name>A0AAD7HNR5_9AGAR</name>
<keyword evidence="2" id="KW-1185">Reference proteome</keyword>
<reference evidence="1" key="1">
    <citation type="submission" date="2023-03" db="EMBL/GenBank/DDBJ databases">
        <title>Massive genome expansion in bonnet fungi (Mycena s.s.) driven by repeated elements and novel gene families across ecological guilds.</title>
        <authorList>
            <consortium name="Lawrence Berkeley National Laboratory"/>
            <person name="Harder C.B."/>
            <person name="Miyauchi S."/>
            <person name="Viragh M."/>
            <person name="Kuo A."/>
            <person name="Thoen E."/>
            <person name="Andreopoulos B."/>
            <person name="Lu D."/>
            <person name="Skrede I."/>
            <person name="Drula E."/>
            <person name="Henrissat B."/>
            <person name="Morin E."/>
            <person name="Kohler A."/>
            <person name="Barry K."/>
            <person name="LaButti K."/>
            <person name="Morin E."/>
            <person name="Salamov A."/>
            <person name="Lipzen A."/>
            <person name="Mereny Z."/>
            <person name="Hegedus B."/>
            <person name="Baldrian P."/>
            <person name="Stursova M."/>
            <person name="Weitz H."/>
            <person name="Taylor A."/>
            <person name="Grigoriev I.V."/>
            <person name="Nagy L.G."/>
            <person name="Martin F."/>
            <person name="Kauserud H."/>
        </authorList>
    </citation>
    <scope>NUCLEOTIDE SEQUENCE</scope>
    <source>
        <strain evidence="1">CBHHK182m</strain>
    </source>
</reference>
<organism evidence="1 2">
    <name type="scientific">Mycena metata</name>
    <dbReference type="NCBI Taxonomy" id="1033252"/>
    <lineage>
        <taxon>Eukaryota</taxon>
        <taxon>Fungi</taxon>
        <taxon>Dikarya</taxon>
        <taxon>Basidiomycota</taxon>
        <taxon>Agaricomycotina</taxon>
        <taxon>Agaricomycetes</taxon>
        <taxon>Agaricomycetidae</taxon>
        <taxon>Agaricales</taxon>
        <taxon>Marasmiineae</taxon>
        <taxon>Mycenaceae</taxon>
        <taxon>Mycena</taxon>
    </lineage>
</organism>
<gene>
    <name evidence="1" type="ORF">B0H16DRAFT_329394</name>
</gene>
<dbReference type="Proteomes" id="UP001215598">
    <property type="component" value="Unassembled WGS sequence"/>
</dbReference>
<evidence type="ECO:0000313" key="2">
    <source>
        <dbReference type="Proteomes" id="UP001215598"/>
    </source>
</evidence>